<feature type="transmembrane region" description="Helical" evidence="6">
    <location>
        <begin position="158"/>
        <end position="182"/>
    </location>
</feature>
<keyword evidence="3 6" id="KW-0812">Transmembrane</keyword>
<protein>
    <submittedName>
        <fullName evidence="7">Amino acid permease</fullName>
    </submittedName>
</protein>
<dbReference type="PANTHER" id="PTHR42770">
    <property type="entry name" value="AMINO ACID TRANSPORTER-RELATED"/>
    <property type="match status" value="1"/>
</dbReference>
<feature type="transmembrane region" description="Helical" evidence="6">
    <location>
        <begin position="420"/>
        <end position="443"/>
    </location>
</feature>
<feature type="transmembrane region" description="Helical" evidence="6">
    <location>
        <begin position="194"/>
        <end position="216"/>
    </location>
</feature>
<evidence type="ECO:0000313" key="7">
    <source>
        <dbReference type="EMBL" id="MUV13160.1"/>
    </source>
</evidence>
<dbReference type="AlphaFoldDB" id="A0A7C9LGF7"/>
<dbReference type="Gene3D" id="1.20.1740.10">
    <property type="entry name" value="Amino acid/polyamine transporter I"/>
    <property type="match status" value="1"/>
</dbReference>
<dbReference type="InterPro" id="IPR050367">
    <property type="entry name" value="APC_superfamily"/>
</dbReference>
<comment type="subcellular location">
    <subcellularLocation>
        <location evidence="1">Cell membrane</location>
        <topology evidence="1">Multi-pass membrane protein</topology>
    </subcellularLocation>
</comment>
<feature type="transmembrane region" description="Helical" evidence="6">
    <location>
        <begin position="83"/>
        <end position="106"/>
    </location>
</feature>
<gene>
    <name evidence="7" type="ORF">GN331_02965</name>
</gene>
<comment type="caution">
    <text evidence="7">The sequence shown here is derived from an EMBL/GenBank/DDBJ whole genome shotgun (WGS) entry which is preliminary data.</text>
</comment>
<dbReference type="GO" id="GO:0005886">
    <property type="term" value="C:plasma membrane"/>
    <property type="evidence" value="ECO:0007669"/>
    <property type="project" value="UniProtKB-SubCell"/>
</dbReference>
<organism evidence="7 8">
    <name type="scientific">Noviluteimonas gilva</name>
    <dbReference type="NCBI Taxonomy" id="2682097"/>
    <lineage>
        <taxon>Bacteria</taxon>
        <taxon>Pseudomonadati</taxon>
        <taxon>Pseudomonadota</taxon>
        <taxon>Gammaproteobacteria</taxon>
        <taxon>Lysobacterales</taxon>
        <taxon>Lysobacteraceae</taxon>
        <taxon>Noviluteimonas</taxon>
    </lineage>
</organism>
<dbReference type="Pfam" id="PF13520">
    <property type="entry name" value="AA_permease_2"/>
    <property type="match status" value="1"/>
</dbReference>
<dbReference type="GO" id="GO:0022857">
    <property type="term" value="F:transmembrane transporter activity"/>
    <property type="evidence" value="ECO:0007669"/>
    <property type="project" value="InterPro"/>
</dbReference>
<feature type="transmembrane region" description="Helical" evidence="6">
    <location>
        <begin position="228"/>
        <end position="248"/>
    </location>
</feature>
<reference evidence="7 8" key="1">
    <citation type="submission" date="2019-12" db="EMBL/GenBank/DDBJ databases">
        <authorList>
            <person name="Xu J."/>
        </authorList>
    </citation>
    <scope>NUCLEOTIDE SEQUENCE [LARGE SCALE GENOMIC DNA]</scope>
    <source>
        <strain evidence="7 8">HX-5-24</strain>
    </source>
</reference>
<evidence type="ECO:0000256" key="3">
    <source>
        <dbReference type="ARBA" id="ARBA00022692"/>
    </source>
</evidence>
<dbReference type="PIRSF" id="PIRSF006060">
    <property type="entry name" value="AA_transporter"/>
    <property type="match status" value="1"/>
</dbReference>
<proteinExistence type="predicted"/>
<feature type="transmembrane region" description="Helical" evidence="6">
    <location>
        <begin position="386"/>
        <end position="408"/>
    </location>
</feature>
<feature type="transmembrane region" description="Helical" evidence="6">
    <location>
        <begin position="315"/>
        <end position="341"/>
    </location>
</feature>
<dbReference type="PANTHER" id="PTHR42770:SF7">
    <property type="entry name" value="MEMBRANE PROTEIN"/>
    <property type="match status" value="1"/>
</dbReference>
<name>A0A7C9LGF7_9GAMM</name>
<evidence type="ECO:0000256" key="1">
    <source>
        <dbReference type="ARBA" id="ARBA00004651"/>
    </source>
</evidence>
<keyword evidence="4 6" id="KW-1133">Transmembrane helix</keyword>
<evidence type="ECO:0000313" key="8">
    <source>
        <dbReference type="Proteomes" id="UP000479692"/>
    </source>
</evidence>
<accession>A0A7C9LGF7</accession>
<evidence type="ECO:0000256" key="5">
    <source>
        <dbReference type="ARBA" id="ARBA00023136"/>
    </source>
</evidence>
<dbReference type="Proteomes" id="UP000479692">
    <property type="component" value="Unassembled WGS sequence"/>
</dbReference>
<keyword evidence="8" id="KW-1185">Reference proteome</keyword>
<feature type="transmembrane region" description="Helical" evidence="6">
    <location>
        <begin position="118"/>
        <end position="138"/>
    </location>
</feature>
<keyword evidence="2" id="KW-1003">Cell membrane</keyword>
<evidence type="ECO:0000256" key="6">
    <source>
        <dbReference type="SAM" id="Phobius"/>
    </source>
</evidence>
<dbReference type="InterPro" id="IPR002293">
    <property type="entry name" value="AA/rel_permease1"/>
</dbReference>
<evidence type="ECO:0000256" key="2">
    <source>
        <dbReference type="ARBA" id="ARBA00022475"/>
    </source>
</evidence>
<feature type="transmembrane region" description="Helical" evidence="6">
    <location>
        <begin position="449"/>
        <end position="468"/>
    </location>
</feature>
<feature type="transmembrane region" description="Helical" evidence="6">
    <location>
        <begin position="47"/>
        <end position="71"/>
    </location>
</feature>
<feature type="transmembrane region" description="Helical" evidence="6">
    <location>
        <begin position="362"/>
        <end position="380"/>
    </location>
</feature>
<sequence length="474" mass="48870">MGRHPRILRGGSRAVRHLCDARPSTGEDTMDQRSQQPALGAVHGEAALIRAVGTFALTAAVINVIIGGGIFRMPAALSTQVGIAAPIALIAGALAIIPIALCFAAVGSRVAATGGPYTYLTAAFGQFAGFIAGALMWISNITSSAGVAAALSEQVANLVPALAGPVPRALLITGVYAVLFALNAFGVKIGARAIVALATLKLTPLFLLAAIGIWFVDWNLVSFSVGDVPSWTALGASMALVMFAYSGMETALVPSGELRDPSRNVPRATVAAILLVVLLYLGLQIVGQGVLGAGLGTSKVPVADTAGALWGPGRILLLITACISMTGFMMGNLLGTSRLVYALGRDGYLPRVFGRVTETHRVPMNALIAHATPAWILAIAGSFDTLALISGGAICLVYGLVSFAAWWAQRKDLRERGDAPFVLPGGPVIPLIAVASMVLVVFTLTSKELTAIGVALAALVAIYAGLHLNRKRAP</sequence>
<feature type="transmembrane region" description="Helical" evidence="6">
    <location>
        <begin position="269"/>
        <end position="295"/>
    </location>
</feature>
<evidence type="ECO:0000256" key="4">
    <source>
        <dbReference type="ARBA" id="ARBA00022989"/>
    </source>
</evidence>
<keyword evidence="5 6" id="KW-0472">Membrane</keyword>
<dbReference type="EMBL" id="WOXT01000001">
    <property type="protein sequence ID" value="MUV13160.1"/>
    <property type="molecule type" value="Genomic_DNA"/>
</dbReference>